<dbReference type="CDD" id="cd17535">
    <property type="entry name" value="REC_NarL-like"/>
    <property type="match status" value="1"/>
</dbReference>
<name>A0A1E7X796_9BURK</name>
<dbReference type="PROSITE" id="PS50043">
    <property type="entry name" value="HTH_LUXR_2"/>
    <property type="match status" value="1"/>
</dbReference>
<evidence type="ECO:0000256" key="3">
    <source>
        <dbReference type="PROSITE-ProRule" id="PRU00169"/>
    </source>
</evidence>
<feature type="domain" description="Response regulatory" evidence="5">
    <location>
        <begin position="9"/>
        <end position="125"/>
    </location>
</feature>
<dbReference type="SMART" id="SM00421">
    <property type="entry name" value="HTH_LUXR"/>
    <property type="match status" value="1"/>
</dbReference>
<evidence type="ECO:0000259" key="4">
    <source>
        <dbReference type="PROSITE" id="PS50043"/>
    </source>
</evidence>
<dbReference type="PANTHER" id="PTHR43214:SF38">
    <property type="entry name" value="NITRATE_NITRITE RESPONSE REGULATOR PROTEIN NARL"/>
    <property type="match status" value="1"/>
</dbReference>
<dbReference type="PATRIC" id="fig|762836.4.peg.439"/>
<dbReference type="Gene3D" id="3.40.50.2300">
    <property type="match status" value="1"/>
</dbReference>
<keyword evidence="1 3" id="KW-0597">Phosphoprotein</keyword>
<dbReference type="PANTHER" id="PTHR43214">
    <property type="entry name" value="TWO-COMPONENT RESPONSE REGULATOR"/>
    <property type="match status" value="1"/>
</dbReference>
<gene>
    <name evidence="6" type="primary">nreC_1</name>
    <name evidence="6" type="ORF">DUPY_04130</name>
</gene>
<dbReference type="GO" id="GO:0003677">
    <property type="term" value="F:DNA binding"/>
    <property type="evidence" value="ECO:0007669"/>
    <property type="project" value="UniProtKB-KW"/>
</dbReference>
<proteinExistence type="predicted"/>
<sequence>MSSPAAPIRVMLVDDHATLLWGLRKLIEGTAPEMELVATAGDPDQALVEAARTRPDIVLLDLDLGGRSSLEILPDLLTGRAARVLILSGNRDEALLGQAMRLGARGVVGKDADAEVVLAAVRKVHGGEMWMSQTMMSAMLGAFINPAAADYRNLEAEKIASLTLKERKIVQAVVHSNGAANKDLAQQLFIAEPTLRNYLTSIYQKLDVANRLELYVYATKNRLG</sequence>
<dbReference type="SMART" id="SM00448">
    <property type="entry name" value="REC"/>
    <property type="match status" value="1"/>
</dbReference>
<dbReference type="EMBL" id="LROM01000031">
    <property type="protein sequence ID" value="OFA08861.1"/>
    <property type="molecule type" value="Genomic_DNA"/>
</dbReference>
<reference evidence="7" key="1">
    <citation type="journal article" date="2016" name="Front. Microbiol.">
        <title>Molecular Keys to the Janthinobacterium and Duganella spp. Interaction with the Plant Pathogen Fusarium graminearum.</title>
        <authorList>
            <person name="Haack F.S."/>
            <person name="Poehlein A."/>
            <person name="Kroger C."/>
            <person name="Voigt C.A."/>
            <person name="Piepenbring M."/>
            <person name="Bode H.B."/>
            <person name="Daniel R."/>
            <person name="Schafer W."/>
            <person name="Streit W.R."/>
        </authorList>
    </citation>
    <scope>NUCLEOTIDE SEQUENCE [LARGE SCALE GENOMIC DNA]</scope>
    <source>
        <strain evidence="7">T54</strain>
    </source>
</reference>
<keyword evidence="7" id="KW-1185">Reference proteome</keyword>
<dbReference type="InterPro" id="IPR011006">
    <property type="entry name" value="CheY-like_superfamily"/>
</dbReference>
<feature type="domain" description="HTH luxR-type" evidence="4">
    <location>
        <begin position="155"/>
        <end position="222"/>
    </location>
</feature>
<dbReference type="Pfam" id="PF00196">
    <property type="entry name" value="GerE"/>
    <property type="match status" value="1"/>
</dbReference>
<dbReference type="RefSeq" id="WP_229255209.1">
    <property type="nucleotide sequence ID" value="NZ_LROM01000031.1"/>
</dbReference>
<evidence type="ECO:0000313" key="6">
    <source>
        <dbReference type="EMBL" id="OFA08861.1"/>
    </source>
</evidence>
<dbReference type="InterPro" id="IPR000792">
    <property type="entry name" value="Tscrpt_reg_LuxR_C"/>
</dbReference>
<dbReference type="InterPro" id="IPR001789">
    <property type="entry name" value="Sig_transdc_resp-reg_receiver"/>
</dbReference>
<evidence type="ECO:0000256" key="2">
    <source>
        <dbReference type="ARBA" id="ARBA00023125"/>
    </source>
</evidence>
<evidence type="ECO:0000259" key="5">
    <source>
        <dbReference type="PROSITE" id="PS50110"/>
    </source>
</evidence>
<keyword evidence="2" id="KW-0238">DNA-binding</keyword>
<accession>A0A1E7X796</accession>
<organism evidence="6 7">
    <name type="scientific">Duganella phyllosphaerae</name>
    <dbReference type="NCBI Taxonomy" id="762836"/>
    <lineage>
        <taxon>Bacteria</taxon>
        <taxon>Pseudomonadati</taxon>
        <taxon>Pseudomonadota</taxon>
        <taxon>Betaproteobacteria</taxon>
        <taxon>Burkholderiales</taxon>
        <taxon>Oxalobacteraceae</taxon>
        <taxon>Telluria group</taxon>
        <taxon>Duganella</taxon>
    </lineage>
</organism>
<dbReference type="Pfam" id="PF00072">
    <property type="entry name" value="Response_reg"/>
    <property type="match status" value="1"/>
</dbReference>
<evidence type="ECO:0000256" key="1">
    <source>
        <dbReference type="ARBA" id="ARBA00022553"/>
    </source>
</evidence>
<feature type="modified residue" description="4-aspartylphosphate" evidence="3">
    <location>
        <position position="61"/>
    </location>
</feature>
<dbReference type="InterPro" id="IPR058245">
    <property type="entry name" value="NreC/VraR/RcsB-like_REC"/>
</dbReference>
<dbReference type="GO" id="GO:0000160">
    <property type="term" value="P:phosphorelay signal transduction system"/>
    <property type="evidence" value="ECO:0007669"/>
    <property type="project" value="InterPro"/>
</dbReference>
<dbReference type="PROSITE" id="PS50110">
    <property type="entry name" value="RESPONSE_REGULATORY"/>
    <property type="match status" value="1"/>
</dbReference>
<dbReference type="Proteomes" id="UP000175989">
    <property type="component" value="Unassembled WGS sequence"/>
</dbReference>
<comment type="caution">
    <text evidence="6">The sequence shown here is derived from an EMBL/GenBank/DDBJ whole genome shotgun (WGS) entry which is preliminary data.</text>
</comment>
<dbReference type="InterPro" id="IPR039420">
    <property type="entry name" value="WalR-like"/>
</dbReference>
<protein>
    <submittedName>
        <fullName evidence="6">Oxygen regulatory protein NreC</fullName>
    </submittedName>
</protein>
<evidence type="ECO:0000313" key="7">
    <source>
        <dbReference type="Proteomes" id="UP000175989"/>
    </source>
</evidence>
<dbReference type="SUPFAM" id="SSF46894">
    <property type="entry name" value="C-terminal effector domain of the bipartite response regulators"/>
    <property type="match status" value="1"/>
</dbReference>
<dbReference type="CDD" id="cd06170">
    <property type="entry name" value="LuxR_C_like"/>
    <property type="match status" value="1"/>
</dbReference>
<dbReference type="InterPro" id="IPR016032">
    <property type="entry name" value="Sig_transdc_resp-reg_C-effctor"/>
</dbReference>
<dbReference type="SUPFAM" id="SSF52172">
    <property type="entry name" value="CheY-like"/>
    <property type="match status" value="1"/>
</dbReference>
<dbReference type="AlphaFoldDB" id="A0A1E7X796"/>
<dbReference type="GO" id="GO:0006355">
    <property type="term" value="P:regulation of DNA-templated transcription"/>
    <property type="evidence" value="ECO:0007669"/>
    <property type="project" value="InterPro"/>
</dbReference>